<keyword evidence="1" id="KW-0812">Transmembrane</keyword>
<dbReference type="GO" id="GO:0004673">
    <property type="term" value="F:protein histidine kinase activity"/>
    <property type="evidence" value="ECO:0007669"/>
    <property type="project" value="UniProtKB-EC"/>
</dbReference>
<protein>
    <submittedName>
        <fullName evidence="2">Sensor protein BasS/PmrB</fullName>
        <ecNumber evidence="2">2.7.13.3</ecNumber>
    </submittedName>
</protein>
<dbReference type="EC" id="2.7.13.3" evidence="2"/>
<keyword evidence="1" id="KW-0472">Membrane</keyword>
<feature type="transmembrane region" description="Helical" evidence="1">
    <location>
        <begin position="17"/>
        <end position="37"/>
    </location>
</feature>
<gene>
    <name evidence="2" type="primary">basS</name>
    <name evidence="2" type="ORF">NCTC10786_01354</name>
</gene>
<reference evidence="2 3" key="1">
    <citation type="submission" date="2018-06" db="EMBL/GenBank/DDBJ databases">
        <authorList>
            <consortium name="Pathogen Informatics"/>
            <person name="Doyle S."/>
        </authorList>
    </citation>
    <scope>NUCLEOTIDE SEQUENCE [LARGE SCALE GENOMIC DNA]</scope>
    <source>
        <strain evidence="2 3">NCTC10786</strain>
    </source>
</reference>
<dbReference type="AlphaFoldDB" id="A0A2X2XIU0"/>
<evidence type="ECO:0000256" key="1">
    <source>
        <dbReference type="SAM" id="Phobius"/>
    </source>
</evidence>
<organism evidence="2 3">
    <name type="scientific">Citrobacter koseri</name>
    <name type="common">Citrobacter diversus</name>
    <dbReference type="NCBI Taxonomy" id="545"/>
    <lineage>
        <taxon>Bacteria</taxon>
        <taxon>Pseudomonadati</taxon>
        <taxon>Pseudomonadota</taxon>
        <taxon>Gammaproteobacteria</taxon>
        <taxon>Enterobacterales</taxon>
        <taxon>Enterobacteriaceae</taxon>
        <taxon>Citrobacter</taxon>
    </lineage>
</organism>
<keyword evidence="2" id="KW-0808">Transferase</keyword>
<proteinExistence type="predicted"/>
<evidence type="ECO:0000313" key="3">
    <source>
        <dbReference type="Proteomes" id="UP000251584"/>
    </source>
</evidence>
<dbReference type="Proteomes" id="UP000251584">
    <property type="component" value="Unassembled WGS sequence"/>
</dbReference>
<accession>A0A2X2XIU0</accession>
<name>A0A2X2XIU0_CITKO</name>
<keyword evidence="1" id="KW-1133">Transmembrane helix</keyword>
<dbReference type="EMBL" id="UAVY01000002">
    <property type="protein sequence ID" value="SQB25669.1"/>
    <property type="molecule type" value="Genomic_DNA"/>
</dbReference>
<evidence type="ECO:0000313" key="2">
    <source>
        <dbReference type="EMBL" id="SQB25669.1"/>
    </source>
</evidence>
<sequence>MNLTRFLHRPMTLRQRLMLTIGSILLVLQLISTFWLWHESTEQIELFEQAAAGGQE</sequence>